<dbReference type="InterPro" id="IPR016024">
    <property type="entry name" value="ARM-type_fold"/>
</dbReference>
<dbReference type="InterPro" id="IPR014825">
    <property type="entry name" value="DNA_alkylation"/>
</dbReference>
<proteinExistence type="predicted"/>
<name>A0ABV4TTE6_9GAMM</name>
<keyword evidence="2" id="KW-1185">Reference proteome</keyword>
<dbReference type="RefSeq" id="WP_373654575.1">
    <property type="nucleotide sequence ID" value="NZ_JBGUAW010000002.1"/>
</dbReference>
<evidence type="ECO:0000313" key="2">
    <source>
        <dbReference type="Proteomes" id="UP001575181"/>
    </source>
</evidence>
<accession>A0ABV4TTE6</accession>
<protein>
    <submittedName>
        <fullName evidence="1">DNA alkylation repair protein</fullName>
    </submittedName>
</protein>
<dbReference type="Gene3D" id="1.25.10.90">
    <property type="match status" value="1"/>
</dbReference>
<dbReference type="PANTHER" id="PTHR41291">
    <property type="entry name" value="DNA ALKYLATION REPAIR PROTEIN"/>
    <property type="match status" value="1"/>
</dbReference>
<comment type="caution">
    <text evidence="1">The sequence shown here is derived from an EMBL/GenBank/DDBJ whole genome shotgun (WGS) entry which is preliminary data.</text>
</comment>
<dbReference type="PANTHER" id="PTHR41291:SF1">
    <property type="entry name" value="DNA ALKYLATION REPAIR PROTEIN"/>
    <property type="match status" value="1"/>
</dbReference>
<gene>
    <name evidence="1" type="ORF">ACERLL_02975</name>
</gene>
<organism evidence="1 2">
    <name type="scientific">Thiohalorhabdus methylotrophus</name>
    <dbReference type="NCBI Taxonomy" id="3242694"/>
    <lineage>
        <taxon>Bacteria</taxon>
        <taxon>Pseudomonadati</taxon>
        <taxon>Pseudomonadota</taxon>
        <taxon>Gammaproteobacteria</taxon>
        <taxon>Thiohalorhabdales</taxon>
        <taxon>Thiohalorhabdaceae</taxon>
        <taxon>Thiohalorhabdus</taxon>
    </lineage>
</organism>
<sequence>MDANEVLEVLRSRSEPDRVTDRVRQGVRSENALGVSEEVIEELATSIGTDHELALSLWESGAHEARLLATRLADAERVDDEQAEAWVASLDSWELSDQASLYLFRRMDRAWRKAEEWTEREEEQVKRAAFALIAALAMYDLDAGDDRFSVFYPAIEMAAGDQRERVREAVSWALRRIGLRSAGLYDQALEIARGLQEQPEEAARWVGQDVLGELDSEEVRARMRSDS</sequence>
<dbReference type="EMBL" id="JBGUAW010000002">
    <property type="protein sequence ID" value="MFA9459788.1"/>
    <property type="molecule type" value="Genomic_DNA"/>
</dbReference>
<evidence type="ECO:0000313" key="1">
    <source>
        <dbReference type="EMBL" id="MFA9459788.1"/>
    </source>
</evidence>
<dbReference type="SUPFAM" id="SSF48371">
    <property type="entry name" value="ARM repeat"/>
    <property type="match status" value="1"/>
</dbReference>
<dbReference type="Pfam" id="PF08713">
    <property type="entry name" value="DNA_alkylation"/>
    <property type="match status" value="1"/>
</dbReference>
<dbReference type="Proteomes" id="UP001575181">
    <property type="component" value="Unassembled WGS sequence"/>
</dbReference>
<reference evidence="1 2" key="1">
    <citation type="submission" date="2024-08" db="EMBL/GenBank/DDBJ databases">
        <title>Whole-genome sequencing of halo(alkali)philic microorganisms from hypersaline lakes.</title>
        <authorList>
            <person name="Sorokin D.Y."/>
            <person name="Merkel A.Y."/>
            <person name="Messina E."/>
            <person name="Yakimov M."/>
        </authorList>
    </citation>
    <scope>NUCLEOTIDE SEQUENCE [LARGE SCALE GENOMIC DNA]</scope>
    <source>
        <strain evidence="1 2">Cl-TMA</strain>
    </source>
</reference>